<evidence type="ECO:0000256" key="7">
    <source>
        <dbReference type="ARBA" id="ARBA00023053"/>
    </source>
</evidence>
<keyword evidence="8" id="KW-0406">Ion transport</keyword>
<keyword evidence="7" id="KW-0915">Sodium</keyword>
<dbReference type="Gene3D" id="6.10.140.1330">
    <property type="match status" value="1"/>
</dbReference>
<dbReference type="PANTHER" id="PTHR10110:SF195">
    <property type="entry name" value="NA(+)_H(+) ANTIPORTER NHAS2"/>
    <property type="match status" value="1"/>
</dbReference>
<feature type="transmembrane region" description="Helical" evidence="11">
    <location>
        <begin position="169"/>
        <end position="190"/>
    </location>
</feature>
<evidence type="ECO:0000256" key="3">
    <source>
        <dbReference type="ARBA" id="ARBA00022449"/>
    </source>
</evidence>
<keyword evidence="6 11" id="KW-1133">Transmembrane helix</keyword>
<dbReference type="EMBL" id="UINC01054925">
    <property type="protein sequence ID" value="SVB73223.1"/>
    <property type="molecule type" value="Genomic_DNA"/>
</dbReference>
<feature type="transmembrane region" description="Helical" evidence="11">
    <location>
        <begin position="125"/>
        <end position="148"/>
    </location>
</feature>
<comment type="subcellular location">
    <subcellularLocation>
        <location evidence="1">Cell membrane</location>
        <topology evidence="1">Multi-pass membrane protein</topology>
    </subcellularLocation>
</comment>
<dbReference type="Pfam" id="PF00999">
    <property type="entry name" value="Na_H_Exchanger"/>
    <property type="match status" value="1"/>
</dbReference>
<reference evidence="13" key="1">
    <citation type="submission" date="2018-05" db="EMBL/GenBank/DDBJ databases">
        <authorList>
            <person name="Lanie J.A."/>
            <person name="Ng W.-L."/>
            <person name="Kazmierczak K.M."/>
            <person name="Andrzejewski T.M."/>
            <person name="Davidsen T.M."/>
            <person name="Wayne K.J."/>
            <person name="Tettelin H."/>
            <person name="Glass J.I."/>
            <person name="Rusch D."/>
            <person name="Podicherti R."/>
            <person name="Tsui H.-C.T."/>
            <person name="Winkler M.E."/>
        </authorList>
    </citation>
    <scope>NUCLEOTIDE SEQUENCE</scope>
</reference>
<evidence type="ECO:0000256" key="4">
    <source>
        <dbReference type="ARBA" id="ARBA00022475"/>
    </source>
</evidence>
<evidence type="ECO:0000256" key="2">
    <source>
        <dbReference type="ARBA" id="ARBA00022448"/>
    </source>
</evidence>
<feature type="transmembrane region" description="Helical" evidence="11">
    <location>
        <begin position="97"/>
        <end position="119"/>
    </location>
</feature>
<dbReference type="InterPro" id="IPR018422">
    <property type="entry name" value="Cation/H_exchanger_CPA1"/>
</dbReference>
<keyword evidence="5 11" id="KW-0812">Transmembrane</keyword>
<dbReference type="AlphaFoldDB" id="A0A382GF30"/>
<keyword evidence="9 11" id="KW-0472">Membrane</keyword>
<keyword evidence="2" id="KW-0813">Transport</keyword>
<dbReference type="InterPro" id="IPR006153">
    <property type="entry name" value="Cation/H_exchanger_TM"/>
</dbReference>
<feature type="transmembrane region" description="Helical" evidence="11">
    <location>
        <begin position="6"/>
        <end position="26"/>
    </location>
</feature>
<feature type="transmembrane region" description="Helical" evidence="11">
    <location>
        <begin position="205"/>
        <end position="227"/>
    </location>
</feature>
<sequence length="262" mass="27765">MSAIPPAWIQSILSVLLISLFVAIVARRGKLPYTIALVVVGLGVGWLGEFWMPEEIELAGLLTAETIFFILLPPLLFEGASAMHILKLKQNWKPISLLAIPGVLLNTAIIGIICWKFVWADTENGLLYGLLLGSILAATDPVSVLALVKTLGAPKRLSVLIEGESLFNDGTAVVLFNILLFTTLAVLSGLDLSVISLIKAGLSEFLWVVLVGAVAGSLCGLFASWILGQSDDHLVEISITLALAFGAFLMAENMGGSGVISV</sequence>
<proteinExistence type="predicted"/>
<feature type="non-terminal residue" evidence="13">
    <location>
        <position position="262"/>
    </location>
</feature>
<dbReference type="GO" id="GO:0005886">
    <property type="term" value="C:plasma membrane"/>
    <property type="evidence" value="ECO:0007669"/>
    <property type="project" value="UniProtKB-SubCell"/>
</dbReference>
<name>A0A382GF30_9ZZZZ</name>
<evidence type="ECO:0000256" key="5">
    <source>
        <dbReference type="ARBA" id="ARBA00022692"/>
    </source>
</evidence>
<evidence type="ECO:0000256" key="10">
    <source>
        <dbReference type="ARBA" id="ARBA00023201"/>
    </source>
</evidence>
<accession>A0A382GF30</accession>
<evidence type="ECO:0000313" key="13">
    <source>
        <dbReference type="EMBL" id="SVB73223.1"/>
    </source>
</evidence>
<evidence type="ECO:0000259" key="12">
    <source>
        <dbReference type="Pfam" id="PF00999"/>
    </source>
</evidence>
<gene>
    <name evidence="13" type="ORF">METZ01_LOCUS226077</name>
</gene>
<evidence type="ECO:0000256" key="6">
    <source>
        <dbReference type="ARBA" id="ARBA00022989"/>
    </source>
</evidence>
<feature type="transmembrane region" description="Helical" evidence="11">
    <location>
        <begin position="58"/>
        <end position="77"/>
    </location>
</feature>
<keyword evidence="10" id="KW-0739">Sodium transport</keyword>
<evidence type="ECO:0000256" key="1">
    <source>
        <dbReference type="ARBA" id="ARBA00004651"/>
    </source>
</evidence>
<protein>
    <recommendedName>
        <fullName evidence="12">Cation/H+ exchanger transmembrane domain-containing protein</fullName>
    </recommendedName>
</protein>
<feature type="domain" description="Cation/H+ exchanger transmembrane" evidence="12">
    <location>
        <begin position="17"/>
        <end position="261"/>
    </location>
</feature>
<dbReference type="PRINTS" id="PR01084">
    <property type="entry name" value="NAHEXCHNGR"/>
</dbReference>
<dbReference type="InterPro" id="IPR004709">
    <property type="entry name" value="NaH_exchanger"/>
</dbReference>
<keyword evidence="4" id="KW-1003">Cell membrane</keyword>
<dbReference type="PANTHER" id="PTHR10110">
    <property type="entry name" value="SODIUM/HYDROGEN EXCHANGER"/>
    <property type="match status" value="1"/>
</dbReference>
<organism evidence="13">
    <name type="scientific">marine metagenome</name>
    <dbReference type="NCBI Taxonomy" id="408172"/>
    <lineage>
        <taxon>unclassified sequences</taxon>
        <taxon>metagenomes</taxon>
        <taxon>ecological metagenomes</taxon>
    </lineage>
</organism>
<evidence type="ECO:0000256" key="9">
    <source>
        <dbReference type="ARBA" id="ARBA00023136"/>
    </source>
</evidence>
<feature type="transmembrane region" description="Helical" evidence="11">
    <location>
        <begin position="33"/>
        <end position="52"/>
    </location>
</feature>
<feature type="transmembrane region" description="Helical" evidence="11">
    <location>
        <begin position="234"/>
        <end position="251"/>
    </location>
</feature>
<evidence type="ECO:0000256" key="11">
    <source>
        <dbReference type="SAM" id="Phobius"/>
    </source>
</evidence>
<dbReference type="GO" id="GO:0051453">
    <property type="term" value="P:regulation of intracellular pH"/>
    <property type="evidence" value="ECO:0007669"/>
    <property type="project" value="TreeGrafter"/>
</dbReference>
<keyword evidence="3" id="KW-0050">Antiport</keyword>
<dbReference type="GO" id="GO:0015386">
    <property type="term" value="F:potassium:proton antiporter activity"/>
    <property type="evidence" value="ECO:0007669"/>
    <property type="project" value="TreeGrafter"/>
</dbReference>
<dbReference type="GO" id="GO:0015385">
    <property type="term" value="F:sodium:proton antiporter activity"/>
    <property type="evidence" value="ECO:0007669"/>
    <property type="project" value="InterPro"/>
</dbReference>
<dbReference type="GO" id="GO:0098719">
    <property type="term" value="P:sodium ion import across plasma membrane"/>
    <property type="evidence" value="ECO:0007669"/>
    <property type="project" value="TreeGrafter"/>
</dbReference>
<evidence type="ECO:0000256" key="8">
    <source>
        <dbReference type="ARBA" id="ARBA00023065"/>
    </source>
</evidence>